<sequence length="303" mass="34924">MATVTQAKKSKKKKKKSKASPPVAQSGGESNGAAAVPHEYRQSGKKPSTKEYEKRLGELQIELIKLQQWVVAKKLKVVVIFEGRDAAGKGGTIKRITESLNPRVCRVVALPAPTEREKSQWYFQRYAAHLPAGGEIVIMDRSWYNRAGVERVMGFCTNDEYGEFLRACPEFERMIVRSGVKLVKYWFSVSHEEQERRFQGRIQDPTKRWKLSPMDLKSRDRWVEYSMAKDRMFAITDIRQAPWYVVPSNCKKTARLNCISHFLSLFDYEDLTPEPFDLPPRKMDTGTYVRPPIEDQTIVPQVF</sequence>
<comment type="subunit">
    <text evidence="4">Homotetramer.</text>
</comment>
<comment type="similarity">
    <text evidence="1 4">Belongs to the polyphosphate kinase 2 (PPK2) family. Class I subfamily.</text>
</comment>
<comment type="function">
    <text evidence="4">Uses inorganic polyphosphate (polyP) as a donor to convert GDP to GTP or ADP to ATP.</text>
</comment>
<feature type="domain" description="Polyphosphate kinase-2-related" evidence="6">
    <location>
        <begin position="48"/>
        <end position="270"/>
    </location>
</feature>
<organism evidence="7 8">
    <name type="scientific">Pseudobythopirellula maris</name>
    <dbReference type="NCBI Taxonomy" id="2527991"/>
    <lineage>
        <taxon>Bacteria</taxon>
        <taxon>Pseudomonadati</taxon>
        <taxon>Planctomycetota</taxon>
        <taxon>Planctomycetia</taxon>
        <taxon>Pirellulales</taxon>
        <taxon>Lacipirellulaceae</taxon>
        <taxon>Pseudobythopirellula</taxon>
    </lineage>
</organism>
<feature type="compositionally biased region" description="Basic residues" evidence="5">
    <location>
        <begin position="8"/>
        <end position="18"/>
    </location>
</feature>
<keyword evidence="2 4" id="KW-0808">Transferase</keyword>
<evidence type="ECO:0000313" key="8">
    <source>
        <dbReference type="Proteomes" id="UP000315440"/>
    </source>
</evidence>
<dbReference type="EMBL" id="SJPQ01000004">
    <property type="protein sequence ID" value="TWT86854.1"/>
    <property type="molecule type" value="Genomic_DNA"/>
</dbReference>
<dbReference type="AlphaFoldDB" id="A0A5C5ZHM8"/>
<evidence type="ECO:0000256" key="1">
    <source>
        <dbReference type="ARBA" id="ARBA00009924"/>
    </source>
</evidence>
<keyword evidence="3 4" id="KW-0418">Kinase</keyword>
<dbReference type="NCBIfam" id="TIGR03707">
    <property type="entry name" value="PPK2_P_aer"/>
    <property type="match status" value="1"/>
</dbReference>
<feature type="compositionally biased region" description="Basic and acidic residues" evidence="5">
    <location>
        <begin position="38"/>
        <end position="51"/>
    </location>
</feature>
<evidence type="ECO:0000313" key="7">
    <source>
        <dbReference type="EMBL" id="TWT86854.1"/>
    </source>
</evidence>
<dbReference type="PANTHER" id="PTHR34383:SF1">
    <property type="entry name" value="ADP-POLYPHOSPHATE PHOSPHOTRANSFERASE"/>
    <property type="match status" value="1"/>
</dbReference>
<comment type="caution">
    <text evidence="7">The sequence shown here is derived from an EMBL/GenBank/DDBJ whole genome shotgun (WGS) entry which is preliminary data.</text>
</comment>
<accession>A0A5C5ZHM8</accession>
<evidence type="ECO:0000256" key="5">
    <source>
        <dbReference type="SAM" id="MobiDB-lite"/>
    </source>
</evidence>
<name>A0A5C5ZHM8_9BACT</name>
<gene>
    <name evidence="7" type="ORF">Mal64_36840</name>
</gene>
<protein>
    <recommendedName>
        <fullName evidence="4">ADP/GDP-polyphosphate phosphotransferase</fullName>
        <ecNumber evidence="4">2.7.4.-</ecNumber>
    </recommendedName>
    <alternativeName>
        <fullName evidence="4">Polyphosphate kinase PPK2</fullName>
    </alternativeName>
</protein>
<dbReference type="Gene3D" id="3.40.50.300">
    <property type="entry name" value="P-loop containing nucleotide triphosphate hydrolases"/>
    <property type="match status" value="1"/>
</dbReference>
<dbReference type="GO" id="GO:0008976">
    <property type="term" value="F:polyphosphate kinase activity"/>
    <property type="evidence" value="ECO:0007669"/>
    <property type="project" value="UniProtKB-UniRule"/>
</dbReference>
<dbReference type="RefSeq" id="WP_231993843.1">
    <property type="nucleotide sequence ID" value="NZ_SJPQ01000004.1"/>
</dbReference>
<reference evidence="7 8" key="1">
    <citation type="submission" date="2019-02" db="EMBL/GenBank/DDBJ databases">
        <title>Deep-cultivation of Planctomycetes and their phenomic and genomic characterization uncovers novel biology.</title>
        <authorList>
            <person name="Wiegand S."/>
            <person name="Jogler M."/>
            <person name="Boedeker C."/>
            <person name="Pinto D."/>
            <person name="Vollmers J."/>
            <person name="Rivas-Marin E."/>
            <person name="Kohn T."/>
            <person name="Peeters S.H."/>
            <person name="Heuer A."/>
            <person name="Rast P."/>
            <person name="Oberbeckmann S."/>
            <person name="Bunk B."/>
            <person name="Jeske O."/>
            <person name="Meyerdierks A."/>
            <person name="Storesund J.E."/>
            <person name="Kallscheuer N."/>
            <person name="Luecker S."/>
            <person name="Lage O.M."/>
            <person name="Pohl T."/>
            <person name="Merkel B.J."/>
            <person name="Hornburger P."/>
            <person name="Mueller R.-W."/>
            <person name="Bruemmer F."/>
            <person name="Labrenz M."/>
            <person name="Spormann A.M."/>
            <person name="Op Den Camp H."/>
            <person name="Overmann J."/>
            <person name="Amann R."/>
            <person name="Jetten M.S.M."/>
            <person name="Mascher T."/>
            <person name="Medema M.H."/>
            <person name="Devos D.P."/>
            <person name="Kaster A.-K."/>
            <person name="Ovreas L."/>
            <person name="Rohde M."/>
            <person name="Galperin M.Y."/>
            <person name="Jogler C."/>
        </authorList>
    </citation>
    <scope>NUCLEOTIDE SEQUENCE [LARGE SCALE GENOMIC DNA]</scope>
    <source>
        <strain evidence="7 8">Mal64</strain>
    </source>
</reference>
<dbReference type="SUPFAM" id="SSF52540">
    <property type="entry name" value="P-loop containing nucleoside triphosphate hydrolases"/>
    <property type="match status" value="1"/>
</dbReference>
<feature type="region of interest" description="Disordered" evidence="5">
    <location>
        <begin position="1"/>
        <end position="51"/>
    </location>
</feature>
<proteinExistence type="inferred from homology"/>
<evidence type="ECO:0000259" key="6">
    <source>
        <dbReference type="Pfam" id="PF03976"/>
    </source>
</evidence>
<dbReference type="InterPro" id="IPR027417">
    <property type="entry name" value="P-loop_NTPase"/>
</dbReference>
<keyword evidence="8" id="KW-1185">Reference proteome</keyword>
<evidence type="ECO:0000256" key="3">
    <source>
        <dbReference type="ARBA" id="ARBA00022777"/>
    </source>
</evidence>
<dbReference type="InterPro" id="IPR016898">
    <property type="entry name" value="Polyphosphate_phosphotransfera"/>
</dbReference>
<dbReference type="Proteomes" id="UP000315440">
    <property type="component" value="Unassembled WGS sequence"/>
</dbReference>
<evidence type="ECO:0000256" key="2">
    <source>
        <dbReference type="ARBA" id="ARBA00022679"/>
    </source>
</evidence>
<dbReference type="PIRSF" id="PIRSF028756">
    <property type="entry name" value="PPK2_prd"/>
    <property type="match status" value="1"/>
</dbReference>
<dbReference type="GO" id="GO:0006793">
    <property type="term" value="P:phosphorus metabolic process"/>
    <property type="evidence" value="ECO:0007669"/>
    <property type="project" value="InterPro"/>
</dbReference>
<evidence type="ECO:0000256" key="4">
    <source>
        <dbReference type="RuleBase" id="RU369062"/>
    </source>
</evidence>
<dbReference type="InterPro" id="IPR022488">
    <property type="entry name" value="PPK2-related"/>
</dbReference>
<dbReference type="InterPro" id="IPR022486">
    <property type="entry name" value="PPK2_PA0141"/>
</dbReference>
<dbReference type="Pfam" id="PF03976">
    <property type="entry name" value="PPK2"/>
    <property type="match status" value="1"/>
</dbReference>
<dbReference type="PANTHER" id="PTHR34383">
    <property type="entry name" value="POLYPHOSPHATE:AMP PHOSPHOTRANSFERASE-RELATED"/>
    <property type="match status" value="1"/>
</dbReference>
<dbReference type="EC" id="2.7.4.-" evidence="4"/>